<dbReference type="KEGG" id="mdr:MDOR_09800"/>
<sequence>MRVPGESVSVAALLADPSTLVYGIGNSGRQDDGLGWAFVDRLEAGPHRCAAVLHRGYQLHLEDADLINRFDTVLFVDATKESAVASYRLTRPEAKFDFSFASHAMSVPSVLATAVQCFGCCPDAYLLAIRGYEWELRTGLTTPAAANLSQSLTLTRQTVSLD</sequence>
<reference evidence="2 3" key="1">
    <citation type="submission" date="2016-01" db="EMBL/GenBank/DDBJ databases">
        <title>The new phylogeny of the genus Mycobacterium.</title>
        <authorList>
            <person name="Tarcisio F."/>
            <person name="Conor M."/>
            <person name="Antonella G."/>
            <person name="Elisabetta G."/>
            <person name="Giulia F.S."/>
            <person name="Sara T."/>
            <person name="Anna F."/>
            <person name="Clotilde B."/>
            <person name="Roberto B."/>
            <person name="Veronica D.S."/>
            <person name="Fabio R."/>
            <person name="Monica P."/>
            <person name="Olivier J."/>
            <person name="Enrico T."/>
            <person name="Nicola S."/>
        </authorList>
    </citation>
    <scope>NUCLEOTIDE SEQUENCE [LARGE SCALE GENOMIC DNA]</scope>
    <source>
        <strain evidence="2 3">DSM 44339</strain>
    </source>
</reference>
<evidence type="ECO:0000313" key="2">
    <source>
        <dbReference type="EMBL" id="ORV41971.1"/>
    </source>
</evidence>
<dbReference type="EMBL" id="AP022605">
    <property type="protein sequence ID" value="BBZ06811.1"/>
    <property type="molecule type" value="Genomic_DNA"/>
</dbReference>
<protein>
    <submittedName>
        <fullName evidence="1">Hydrogenase maturation protease</fullName>
    </submittedName>
    <submittedName>
        <fullName evidence="2">Ni/Fe hydrogenase</fullName>
    </submittedName>
</protein>
<keyword evidence="3" id="KW-1185">Reference proteome</keyword>
<dbReference type="RefSeq" id="WP_085190039.1">
    <property type="nucleotide sequence ID" value="NZ_AP022605.1"/>
</dbReference>
<evidence type="ECO:0000313" key="3">
    <source>
        <dbReference type="Proteomes" id="UP000193564"/>
    </source>
</evidence>
<dbReference type="CDD" id="cd06066">
    <property type="entry name" value="H2MP_NAD-link-bidir"/>
    <property type="match status" value="1"/>
</dbReference>
<name>A0A1X1TBK7_9MYCO</name>
<dbReference type="GO" id="GO:0016485">
    <property type="term" value="P:protein processing"/>
    <property type="evidence" value="ECO:0007669"/>
    <property type="project" value="TreeGrafter"/>
</dbReference>
<accession>A0A1X1TBK7</accession>
<keyword evidence="1" id="KW-0378">Hydrolase</keyword>
<evidence type="ECO:0000313" key="4">
    <source>
        <dbReference type="Proteomes" id="UP000467201"/>
    </source>
</evidence>
<evidence type="ECO:0000313" key="1">
    <source>
        <dbReference type="EMBL" id="BBZ06811.1"/>
    </source>
</evidence>
<dbReference type="GO" id="GO:0008047">
    <property type="term" value="F:enzyme activator activity"/>
    <property type="evidence" value="ECO:0007669"/>
    <property type="project" value="InterPro"/>
</dbReference>
<dbReference type="PANTHER" id="PTHR30302">
    <property type="entry name" value="HYDROGENASE 1 MATURATION PROTEASE"/>
    <property type="match status" value="1"/>
</dbReference>
<reference evidence="1" key="3">
    <citation type="submission" date="2020-02" db="EMBL/GenBank/DDBJ databases">
        <authorList>
            <person name="Matsumoto Y."/>
            <person name="Motooka D."/>
            <person name="Nakamura S."/>
        </authorList>
    </citation>
    <scope>NUCLEOTIDE SEQUENCE</scope>
    <source>
        <strain evidence="1">JCM 12405</strain>
    </source>
</reference>
<dbReference type="AlphaFoldDB" id="A0A1X1TBK7"/>
<dbReference type="EMBL" id="LQOS01000024">
    <property type="protein sequence ID" value="ORV41971.1"/>
    <property type="molecule type" value="Genomic_DNA"/>
</dbReference>
<reference evidence="1 4" key="2">
    <citation type="journal article" date="2019" name="Emerg. Microbes Infect.">
        <title>Comprehensive subspecies identification of 175 nontuberculous mycobacteria species based on 7547 genomic profiles.</title>
        <authorList>
            <person name="Matsumoto Y."/>
            <person name="Kinjo T."/>
            <person name="Motooka D."/>
            <person name="Nabeya D."/>
            <person name="Jung N."/>
            <person name="Uechi K."/>
            <person name="Horii T."/>
            <person name="Iida T."/>
            <person name="Fujita J."/>
            <person name="Nakamura S."/>
        </authorList>
    </citation>
    <scope>NUCLEOTIDE SEQUENCE [LARGE SCALE GENOMIC DNA]</scope>
    <source>
        <strain evidence="1 4">JCM 12405</strain>
    </source>
</reference>
<keyword evidence="1" id="KW-0645">Protease</keyword>
<dbReference type="InterPro" id="IPR000671">
    <property type="entry name" value="Peptidase_A31"/>
</dbReference>
<dbReference type="STRING" id="126673.AWC01_08725"/>
<gene>
    <name evidence="2" type="ORF">AWC01_08725</name>
    <name evidence="1" type="ORF">MDOR_09800</name>
</gene>
<dbReference type="OrthoDB" id="9808862at2"/>
<dbReference type="Gene3D" id="3.40.50.1450">
    <property type="entry name" value="HybD-like"/>
    <property type="match status" value="1"/>
</dbReference>
<dbReference type="PANTHER" id="PTHR30302:SF5">
    <property type="entry name" value="SLR1876 PROTEIN"/>
    <property type="match status" value="1"/>
</dbReference>
<dbReference type="SUPFAM" id="SSF53163">
    <property type="entry name" value="HybD-like"/>
    <property type="match status" value="1"/>
</dbReference>
<dbReference type="Proteomes" id="UP000467201">
    <property type="component" value="Chromosome"/>
</dbReference>
<organism evidence="2 3">
    <name type="scientific">Mycolicibacterium doricum</name>
    <dbReference type="NCBI Taxonomy" id="126673"/>
    <lineage>
        <taxon>Bacteria</taxon>
        <taxon>Bacillati</taxon>
        <taxon>Actinomycetota</taxon>
        <taxon>Actinomycetes</taxon>
        <taxon>Mycobacteriales</taxon>
        <taxon>Mycobacteriaceae</taxon>
        <taxon>Mycolicibacterium</taxon>
    </lineage>
</organism>
<dbReference type="InterPro" id="IPR023430">
    <property type="entry name" value="Pept_HybD-like_dom_sf"/>
</dbReference>
<dbReference type="NCBIfam" id="TIGR00072">
    <property type="entry name" value="hydrog_prot"/>
    <property type="match status" value="1"/>
</dbReference>
<dbReference type="GO" id="GO:0004175">
    <property type="term" value="F:endopeptidase activity"/>
    <property type="evidence" value="ECO:0007669"/>
    <property type="project" value="TreeGrafter"/>
</dbReference>
<dbReference type="Proteomes" id="UP000193564">
    <property type="component" value="Unassembled WGS sequence"/>
</dbReference>
<proteinExistence type="predicted"/>